<dbReference type="AlphaFoldDB" id="A0A935MGY7"/>
<proteinExistence type="predicted"/>
<dbReference type="Proteomes" id="UP000726105">
    <property type="component" value="Unassembled WGS sequence"/>
</dbReference>
<evidence type="ECO:0000313" key="3">
    <source>
        <dbReference type="EMBL" id="MBK7272727.1"/>
    </source>
</evidence>
<evidence type="ECO:0000256" key="1">
    <source>
        <dbReference type="SAM" id="MobiDB-lite"/>
    </source>
</evidence>
<protein>
    <submittedName>
        <fullName evidence="3">DUF3806 domain-containing protein</fullName>
    </submittedName>
</protein>
<feature type="region of interest" description="Disordered" evidence="1">
    <location>
        <begin position="1"/>
        <end position="22"/>
    </location>
</feature>
<dbReference type="Pfam" id="PF12713">
    <property type="entry name" value="DUF3806"/>
    <property type="match status" value="1"/>
</dbReference>
<feature type="compositionally biased region" description="Basic and acidic residues" evidence="1">
    <location>
        <begin position="1"/>
        <end position="10"/>
    </location>
</feature>
<organism evidence="3 4">
    <name type="scientific">Candidatus Phosphoribacter hodrii</name>
    <dbReference type="NCBI Taxonomy" id="2953743"/>
    <lineage>
        <taxon>Bacteria</taxon>
        <taxon>Bacillati</taxon>
        <taxon>Actinomycetota</taxon>
        <taxon>Actinomycetes</taxon>
        <taxon>Micrococcales</taxon>
        <taxon>Dermatophilaceae</taxon>
        <taxon>Candidatus Phosphoribacter</taxon>
    </lineage>
</organism>
<dbReference type="InterPro" id="IPR024266">
    <property type="entry name" value="DUF3806"/>
</dbReference>
<evidence type="ECO:0000259" key="2">
    <source>
        <dbReference type="Pfam" id="PF12713"/>
    </source>
</evidence>
<evidence type="ECO:0000313" key="4">
    <source>
        <dbReference type="Proteomes" id="UP000726105"/>
    </source>
</evidence>
<accession>A0A935MGY7</accession>
<name>A0A935MGY7_9MICO</name>
<gene>
    <name evidence="3" type="ORF">IPI13_06005</name>
</gene>
<dbReference type="EMBL" id="JADJIB010000002">
    <property type="protein sequence ID" value="MBK7272727.1"/>
    <property type="molecule type" value="Genomic_DNA"/>
</dbReference>
<sequence length="175" mass="18661">MGLFSRRKDDPSEDAAPLDGVGEGELIEAEADDDWSRPLGPRELPLRADHRALLDGCLAELAAAGIDLDDIAAIGAGYDAECAAWGARGGLRSAKAGDQDPVIARWGVAIGEHLARTTDLRWVTVEDPFGTDLGLFAESDYFALVPTNLVSGRFLNGEIGWVPGVVGHLVELRNR</sequence>
<reference evidence="3 4" key="1">
    <citation type="submission" date="2020-10" db="EMBL/GenBank/DDBJ databases">
        <title>Connecting structure to function with the recovery of over 1000 high-quality activated sludge metagenome-assembled genomes encoding full-length rRNA genes using long-read sequencing.</title>
        <authorList>
            <person name="Singleton C.M."/>
            <person name="Petriglieri F."/>
            <person name="Kristensen J.M."/>
            <person name="Kirkegaard R.H."/>
            <person name="Michaelsen T.Y."/>
            <person name="Andersen M.H."/>
            <person name="Karst S.M."/>
            <person name="Dueholm M.S."/>
            <person name="Nielsen P.H."/>
            <person name="Albertsen M."/>
        </authorList>
    </citation>
    <scope>NUCLEOTIDE SEQUENCE [LARGE SCALE GENOMIC DNA]</scope>
    <source>
        <strain evidence="3">Ega_18-Q3-R5-49_MAXAC.001</strain>
    </source>
</reference>
<feature type="domain" description="DUF3806" evidence="2">
    <location>
        <begin position="104"/>
        <end position="162"/>
    </location>
</feature>
<comment type="caution">
    <text evidence="3">The sequence shown here is derived from an EMBL/GenBank/DDBJ whole genome shotgun (WGS) entry which is preliminary data.</text>
</comment>